<keyword evidence="2" id="KW-1185">Reference proteome</keyword>
<protein>
    <submittedName>
        <fullName evidence="1">Uncharacterized protein</fullName>
    </submittedName>
</protein>
<evidence type="ECO:0000313" key="2">
    <source>
        <dbReference type="Proteomes" id="UP000031535"/>
    </source>
</evidence>
<reference evidence="1 2" key="1">
    <citation type="submission" date="2015-01" db="EMBL/GenBank/DDBJ databases">
        <title>Complete genome of Pseudomonas batumici UCM B-321 producer of the batumin antibiotic with strong antistaphilococcal and potential anticancer activity.</title>
        <authorList>
            <person name="Klochko V.V."/>
            <person name="Zelena L.B."/>
            <person name="Elena K.A."/>
            <person name="Reva O.N."/>
        </authorList>
    </citation>
    <scope>NUCLEOTIDE SEQUENCE [LARGE SCALE GENOMIC DNA]</scope>
    <source>
        <strain evidence="1 2">UCM B-321</strain>
    </source>
</reference>
<proteinExistence type="predicted"/>
<dbReference type="STRING" id="226910.UCMB321_0423"/>
<dbReference type="Proteomes" id="UP000031535">
    <property type="component" value="Unassembled WGS sequence"/>
</dbReference>
<comment type="caution">
    <text evidence="1">The sequence shown here is derived from an EMBL/GenBank/DDBJ whole genome shotgun (WGS) entry which is preliminary data.</text>
</comment>
<name>A0A0C2I9Y6_9PSED</name>
<dbReference type="PATRIC" id="fig|226910.6.peg.421"/>
<accession>A0A0C2I9Y6</accession>
<sequence>MGNQPRHGVLIIAECSIAGTERVCSSLALEGSSVKTCTAGECQV</sequence>
<gene>
    <name evidence="1" type="ORF">UCMB321_0423</name>
</gene>
<dbReference type="AlphaFoldDB" id="A0A0C2I9Y6"/>
<dbReference type="EMBL" id="JXDG01000003">
    <property type="protein sequence ID" value="KIH86056.1"/>
    <property type="molecule type" value="Genomic_DNA"/>
</dbReference>
<evidence type="ECO:0000313" key="1">
    <source>
        <dbReference type="EMBL" id="KIH86056.1"/>
    </source>
</evidence>
<organism evidence="1 2">
    <name type="scientific">Pseudomonas batumici</name>
    <dbReference type="NCBI Taxonomy" id="226910"/>
    <lineage>
        <taxon>Bacteria</taxon>
        <taxon>Pseudomonadati</taxon>
        <taxon>Pseudomonadota</taxon>
        <taxon>Gammaproteobacteria</taxon>
        <taxon>Pseudomonadales</taxon>
        <taxon>Pseudomonadaceae</taxon>
        <taxon>Pseudomonas</taxon>
    </lineage>
</organism>